<evidence type="ECO:0000259" key="1">
    <source>
        <dbReference type="Pfam" id="PF04471"/>
    </source>
</evidence>
<dbReference type="RefSeq" id="WP_386716780.1">
    <property type="nucleotide sequence ID" value="NZ_JBHRSZ010000002.1"/>
</dbReference>
<dbReference type="InterPro" id="IPR052906">
    <property type="entry name" value="Type_IV_Methyl-Rstrct_Enzyme"/>
</dbReference>
<dbReference type="EMBL" id="JBHRSZ010000002">
    <property type="protein sequence ID" value="MFC3150275.1"/>
    <property type="molecule type" value="Genomic_DNA"/>
</dbReference>
<name>A0ABV7HDU3_9GAMM</name>
<sequence length="304" mass="34422">MTIPDYQTLMLPFLKLLDDGEEHTLKSIIETLSDKFQLSESERRELLASGNQGVMANRVGWVRTYFKKALLIESPRRGVFHISDRGREVLAEKPDFINARYLRRFEEFCEFHNSSPKANTTPSEVINVESTQTPTEAIETAFNTLNNDLAADVLESIKNQSPQFFEHLVVQLMQAMGYGGWSAESGQATQYTSDGGIDGIINEDPLGLETIYLQAKRYTDNVIGRPDIQAFVGALEMRRARKGVFITTSRFSKDALEYISMIEKKVVLIDGKQLADLMIKHNLGVSVKETYQVKTIDTDYFLDD</sequence>
<dbReference type="Pfam" id="PF14338">
    <property type="entry name" value="Mrr_N"/>
    <property type="match status" value="1"/>
</dbReference>
<dbReference type="EC" id="3.1.21.-" evidence="3"/>
<gene>
    <name evidence="3" type="ORF">ACFOEK_04485</name>
</gene>
<dbReference type="InterPro" id="IPR011335">
    <property type="entry name" value="Restrct_endonuc-II-like"/>
</dbReference>
<keyword evidence="3" id="KW-0540">Nuclease</keyword>
<organism evidence="3 4">
    <name type="scientific">Litoribrevibacter euphylliae</name>
    <dbReference type="NCBI Taxonomy" id="1834034"/>
    <lineage>
        <taxon>Bacteria</taxon>
        <taxon>Pseudomonadati</taxon>
        <taxon>Pseudomonadota</taxon>
        <taxon>Gammaproteobacteria</taxon>
        <taxon>Oceanospirillales</taxon>
        <taxon>Oceanospirillaceae</taxon>
        <taxon>Litoribrevibacter</taxon>
    </lineage>
</organism>
<dbReference type="InterPro" id="IPR011856">
    <property type="entry name" value="tRNA_endonuc-like_dom_sf"/>
</dbReference>
<evidence type="ECO:0000313" key="4">
    <source>
        <dbReference type="Proteomes" id="UP001595476"/>
    </source>
</evidence>
<dbReference type="PANTHER" id="PTHR30015:SF7">
    <property type="entry name" value="TYPE IV METHYL-DIRECTED RESTRICTION ENZYME ECOKMRR"/>
    <property type="match status" value="1"/>
</dbReference>
<dbReference type="Pfam" id="PF04471">
    <property type="entry name" value="Mrr_cat"/>
    <property type="match status" value="1"/>
</dbReference>
<dbReference type="Gene3D" id="3.40.1350.10">
    <property type="match status" value="1"/>
</dbReference>
<keyword evidence="3" id="KW-0255">Endonuclease</keyword>
<dbReference type="GO" id="GO:0016787">
    <property type="term" value="F:hydrolase activity"/>
    <property type="evidence" value="ECO:0007669"/>
    <property type="project" value="UniProtKB-KW"/>
</dbReference>
<evidence type="ECO:0000313" key="3">
    <source>
        <dbReference type="EMBL" id="MFC3150275.1"/>
    </source>
</evidence>
<protein>
    <submittedName>
        <fullName evidence="3">Restriction endonuclease</fullName>
        <ecNumber evidence="3">3.1.21.-</ecNumber>
    </submittedName>
</protein>
<accession>A0ABV7HDU3</accession>
<comment type="caution">
    <text evidence="3">The sequence shown here is derived from an EMBL/GenBank/DDBJ whole genome shotgun (WGS) entry which is preliminary data.</text>
</comment>
<feature type="domain" description="Restriction endonuclease type IV Mrr" evidence="1">
    <location>
        <begin position="158"/>
        <end position="278"/>
    </location>
</feature>
<evidence type="ECO:0000259" key="2">
    <source>
        <dbReference type="Pfam" id="PF14338"/>
    </source>
</evidence>
<dbReference type="Proteomes" id="UP001595476">
    <property type="component" value="Unassembled WGS sequence"/>
</dbReference>
<proteinExistence type="predicted"/>
<dbReference type="PANTHER" id="PTHR30015">
    <property type="entry name" value="MRR RESTRICTION SYSTEM PROTEIN"/>
    <property type="match status" value="1"/>
</dbReference>
<dbReference type="InterPro" id="IPR007560">
    <property type="entry name" value="Restrct_endonuc_IV_Mrr"/>
</dbReference>
<dbReference type="GO" id="GO:0004519">
    <property type="term" value="F:endonuclease activity"/>
    <property type="evidence" value="ECO:0007669"/>
    <property type="project" value="UniProtKB-KW"/>
</dbReference>
<keyword evidence="3" id="KW-0378">Hydrolase</keyword>
<feature type="domain" description="Restriction system protein Mrr-like N-terminal" evidence="2">
    <location>
        <begin position="6"/>
        <end position="91"/>
    </location>
</feature>
<keyword evidence="4" id="KW-1185">Reference proteome</keyword>
<reference evidence="4" key="1">
    <citation type="journal article" date="2019" name="Int. J. Syst. Evol. Microbiol.">
        <title>The Global Catalogue of Microorganisms (GCM) 10K type strain sequencing project: providing services to taxonomists for standard genome sequencing and annotation.</title>
        <authorList>
            <consortium name="The Broad Institute Genomics Platform"/>
            <consortium name="The Broad Institute Genome Sequencing Center for Infectious Disease"/>
            <person name="Wu L."/>
            <person name="Ma J."/>
        </authorList>
    </citation>
    <scope>NUCLEOTIDE SEQUENCE [LARGE SCALE GENOMIC DNA]</scope>
    <source>
        <strain evidence="4">KCTC 52438</strain>
    </source>
</reference>
<dbReference type="InterPro" id="IPR025745">
    <property type="entry name" value="Mrr-like_N_dom"/>
</dbReference>
<dbReference type="SUPFAM" id="SSF52980">
    <property type="entry name" value="Restriction endonuclease-like"/>
    <property type="match status" value="1"/>
</dbReference>